<evidence type="ECO:0000313" key="3">
    <source>
        <dbReference type="Proteomes" id="UP000823674"/>
    </source>
</evidence>
<dbReference type="Proteomes" id="UP000823674">
    <property type="component" value="Chromosome A05"/>
</dbReference>
<accession>A0ABQ7MI17</accession>
<proteinExistence type="predicted"/>
<name>A0ABQ7MI17_BRACM</name>
<sequence>MKEKDGYQPIPETVKPLEMNIRLLVIASHYPLPENILDQTKSVQLKSMQQNWLAGWYLSFLFFLIFHYILMFSLLRKKRSFFFVGTTVNTGDVVSVSGKGRLKIGEINETKKGKYAVEIESIAPILLSFKKKCQILLIYNSFHFHLFLIRNLIKNLIYPI</sequence>
<feature type="transmembrane region" description="Helical" evidence="1">
    <location>
        <begin position="54"/>
        <end position="75"/>
    </location>
</feature>
<keyword evidence="1" id="KW-1133">Transmembrane helix</keyword>
<protein>
    <submittedName>
        <fullName evidence="2">Uncharacterized protein</fullName>
    </submittedName>
</protein>
<evidence type="ECO:0000256" key="1">
    <source>
        <dbReference type="SAM" id="Phobius"/>
    </source>
</evidence>
<evidence type="ECO:0000313" key="2">
    <source>
        <dbReference type="EMBL" id="KAG5398379.1"/>
    </source>
</evidence>
<dbReference type="EMBL" id="JADBGQ010000005">
    <property type="protein sequence ID" value="KAG5398379.1"/>
    <property type="molecule type" value="Genomic_DNA"/>
</dbReference>
<reference evidence="2 3" key="1">
    <citation type="submission" date="2021-03" db="EMBL/GenBank/DDBJ databases">
        <authorList>
            <person name="King G.J."/>
            <person name="Bancroft I."/>
            <person name="Baten A."/>
            <person name="Bloomfield J."/>
            <person name="Borpatragohain P."/>
            <person name="He Z."/>
            <person name="Irish N."/>
            <person name="Irwin J."/>
            <person name="Liu K."/>
            <person name="Mauleon R.P."/>
            <person name="Moore J."/>
            <person name="Morris R."/>
            <person name="Ostergaard L."/>
            <person name="Wang B."/>
            <person name="Wells R."/>
        </authorList>
    </citation>
    <scope>NUCLEOTIDE SEQUENCE [LARGE SCALE GENOMIC DNA]</scope>
    <source>
        <strain evidence="2">R-o-18</strain>
        <tissue evidence="2">Leaf</tissue>
    </source>
</reference>
<gene>
    <name evidence="2" type="primary">A05p041200.1_BraROA</name>
    <name evidence="2" type="ORF">IGI04_020193</name>
</gene>
<keyword evidence="1" id="KW-0812">Transmembrane</keyword>
<keyword evidence="3" id="KW-1185">Reference proteome</keyword>
<keyword evidence="1" id="KW-0472">Membrane</keyword>
<comment type="caution">
    <text evidence="2">The sequence shown here is derived from an EMBL/GenBank/DDBJ whole genome shotgun (WGS) entry which is preliminary data.</text>
</comment>
<organism evidence="2 3">
    <name type="scientific">Brassica rapa subsp. trilocularis</name>
    <dbReference type="NCBI Taxonomy" id="1813537"/>
    <lineage>
        <taxon>Eukaryota</taxon>
        <taxon>Viridiplantae</taxon>
        <taxon>Streptophyta</taxon>
        <taxon>Embryophyta</taxon>
        <taxon>Tracheophyta</taxon>
        <taxon>Spermatophyta</taxon>
        <taxon>Magnoliopsida</taxon>
        <taxon>eudicotyledons</taxon>
        <taxon>Gunneridae</taxon>
        <taxon>Pentapetalae</taxon>
        <taxon>rosids</taxon>
        <taxon>malvids</taxon>
        <taxon>Brassicales</taxon>
        <taxon>Brassicaceae</taxon>
        <taxon>Brassiceae</taxon>
        <taxon>Brassica</taxon>
    </lineage>
</organism>